<evidence type="ECO:0000313" key="3">
    <source>
        <dbReference type="Proteomes" id="UP000009047"/>
    </source>
</evidence>
<evidence type="ECO:0000259" key="1">
    <source>
        <dbReference type="Pfam" id="PF13439"/>
    </source>
</evidence>
<dbReference type="Gene3D" id="3.40.50.2000">
    <property type="entry name" value="Glycogen Phosphorylase B"/>
    <property type="match status" value="2"/>
</dbReference>
<evidence type="ECO:0000313" key="2">
    <source>
        <dbReference type="EMBL" id="ADK85452.1"/>
    </source>
</evidence>
<dbReference type="eggNOG" id="COG0438">
    <property type="taxonomic scope" value="Bacteria"/>
</dbReference>
<dbReference type="EMBL" id="CP002085">
    <property type="protein sequence ID" value="ADK85452.1"/>
    <property type="molecule type" value="Genomic_DNA"/>
</dbReference>
<gene>
    <name evidence="2" type="ordered locus">Deba_2087</name>
</gene>
<dbReference type="HOGENOM" id="CLU_009583_44_1_7"/>
<keyword evidence="2" id="KW-0808">Transferase</keyword>
<dbReference type="CDD" id="cd03801">
    <property type="entry name" value="GT4_PimA-like"/>
    <property type="match status" value="1"/>
</dbReference>
<proteinExistence type="predicted"/>
<dbReference type="InterPro" id="IPR028098">
    <property type="entry name" value="Glyco_trans_4-like_N"/>
</dbReference>
<accession>E1QID5</accession>
<dbReference type="AlphaFoldDB" id="E1QID5"/>
<keyword evidence="3" id="KW-1185">Reference proteome</keyword>
<reference evidence="2 3" key="1">
    <citation type="journal article" date="2010" name="Stand. Genomic Sci.">
        <title>Complete genome sequence of Desulfarculus baarsii type strain (2st14).</title>
        <authorList>
            <person name="Sun H."/>
            <person name="Spring S."/>
            <person name="Lapidus A."/>
            <person name="Davenport K."/>
            <person name="Del Rio T.G."/>
            <person name="Tice H."/>
            <person name="Nolan M."/>
            <person name="Copeland A."/>
            <person name="Cheng J.F."/>
            <person name="Lucas S."/>
            <person name="Tapia R."/>
            <person name="Goodwin L."/>
            <person name="Pitluck S."/>
            <person name="Ivanova N."/>
            <person name="Pagani I."/>
            <person name="Mavromatis K."/>
            <person name="Ovchinnikova G."/>
            <person name="Pati A."/>
            <person name="Chen A."/>
            <person name="Palaniappan K."/>
            <person name="Hauser L."/>
            <person name="Chang Y.J."/>
            <person name="Jeffries C.D."/>
            <person name="Detter J.C."/>
            <person name="Han C."/>
            <person name="Rohde M."/>
            <person name="Brambilla E."/>
            <person name="Goker M."/>
            <person name="Woyke T."/>
            <person name="Bristow J."/>
            <person name="Eisen J.A."/>
            <person name="Markowitz V."/>
            <person name="Hugenholtz P."/>
            <person name="Kyrpides N.C."/>
            <person name="Klenk H.P."/>
            <person name="Land M."/>
        </authorList>
    </citation>
    <scope>NUCLEOTIDE SEQUENCE [LARGE SCALE GENOMIC DNA]</scope>
    <source>
        <strain evidence="3">ATCC 33931 / DSM 2075 / LMG 7858 / VKM B-1802 / 2st14</strain>
    </source>
</reference>
<name>E1QID5_DESB2</name>
<dbReference type="OrthoDB" id="9767517at2"/>
<feature type="domain" description="Glycosyltransferase subfamily 4-like N-terminal" evidence="1">
    <location>
        <begin position="14"/>
        <end position="180"/>
    </location>
</feature>
<protein>
    <submittedName>
        <fullName evidence="2">Glycosyl transferase group 1</fullName>
    </submittedName>
</protein>
<dbReference type="CAZy" id="GT4">
    <property type="family name" value="Glycosyltransferase Family 4"/>
</dbReference>
<dbReference type="SUPFAM" id="SSF53756">
    <property type="entry name" value="UDP-Glycosyltransferase/glycogen phosphorylase"/>
    <property type="match status" value="1"/>
</dbReference>
<dbReference type="Pfam" id="PF13439">
    <property type="entry name" value="Glyco_transf_4"/>
    <property type="match status" value="1"/>
</dbReference>
<dbReference type="PANTHER" id="PTHR12526:SF623">
    <property type="entry name" value="WABG"/>
    <property type="match status" value="1"/>
</dbReference>
<dbReference type="PANTHER" id="PTHR12526">
    <property type="entry name" value="GLYCOSYLTRANSFERASE"/>
    <property type="match status" value="1"/>
</dbReference>
<dbReference type="RefSeq" id="WP_013258893.1">
    <property type="nucleotide sequence ID" value="NC_014365.1"/>
</dbReference>
<sequence>MRVGLIRQKYDSAGGAEKTLLLLAEGLLARGHEVHVVAVDWQGPRPDGLKLHLVELEHHSGRAAMLEWALTARARMIQTGVETFLSLERVPGSPVVRAGDGCHAAWLARRGRFCSALKRASFRFNPKHRAFLELERRTFASAALELVIANSRMVADELGQYCGVAKSKITVIYNGVDEARLAAARLAATRDRARDELALTRPTLLFLGSGFQRKGLAFAIEALALLPEAELLVVGKDRVGAFKRQAGRLGLERRVRFMGQRKDVDMLLAGADAMVLPTIYDPCANACLEALWAGLPVVTTTANGAAELIDPGLGGGIVQRPDDARALAEACRRALGLERGFAARVPSQDQWLSQTIAALEGRAERILP</sequence>
<dbReference type="STRING" id="644282.Deba_2087"/>
<dbReference type="KEGG" id="dbr:Deba_2087"/>
<organism evidence="2 3">
    <name type="scientific">Desulfarculus baarsii (strain ATCC 33931 / DSM 2075 / LMG 7858 / VKM B-1802 / 2st14)</name>
    <dbReference type="NCBI Taxonomy" id="644282"/>
    <lineage>
        <taxon>Bacteria</taxon>
        <taxon>Pseudomonadati</taxon>
        <taxon>Thermodesulfobacteriota</taxon>
        <taxon>Desulfarculia</taxon>
        <taxon>Desulfarculales</taxon>
        <taxon>Desulfarculaceae</taxon>
        <taxon>Desulfarculus</taxon>
    </lineage>
</organism>
<dbReference type="GO" id="GO:0016757">
    <property type="term" value="F:glycosyltransferase activity"/>
    <property type="evidence" value="ECO:0007669"/>
    <property type="project" value="UniProtKB-ARBA"/>
</dbReference>
<dbReference type="Pfam" id="PF13692">
    <property type="entry name" value="Glyco_trans_1_4"/>
    <property type="match status" value="1"/>
</dbReference>
<dbReference type="Proteomes" id="UP000009047">
    <property type="component" value="Chromosome"/>
</dbReference>